<dbReference type="AlphaFoldDB" id="A0A150WXY4"/>
<feature type="region of interest" description="Disordered" evidence="1">
    <location>
        <begin position="182"/>
        <end position="205"/>
    </location>
</feature>
<reference evidence="2" key="1">
    <citation type="submission" date="2016-01" db="EMBL/GenBank/DDBJ databases">
        <title>Genome sequencing of Roseivirga ehrenbergii KMM 6017.</title>
        <authorList>
            <person name="Selvaratnam C."/>
            <person name="Thevarajoo S."/>
            <person name="Goh K.M."/>
            <person name="Ee R."/>
            <person name="Chan K.-G."/>
            <person name="Chong C.S."/>
        </authorList>
    </citation>
    <scope>NUCLEOTIDE SEQUENCE [LARGE SCALE GENOMIC DNA]</scope>
    <source>
        <strain evidence="2">KMM 6017</strain>
    </source>
</reference>
<dbReference type="EMBL" id="LQZQ01000051">
    <property type="protein sequence ID" value="KYG71286.1"/>
    <property type="molecule type" value="Genomic_DNA"/>
</dbReference>
<dbReference type="OrthoDB" id="981124at2"/>
<comment type="caution">
    <text evidence="2">The sequence shown here is derived from an EMBL/GenBank/DDBJ whole genome shotgun (WGS) entry which is preliminary data.</text>
</comment>
<dbReference type="Gene3D" id="1.10.150.280">
    <property type="entry name" value="AF1531-like domain"/>
    <property type="match status" value="3"/>
</dbReference>
<dbReference type="InterPro" id="IPR010994">
    <property type="entry name" value="RuvA_2-like"/>
</dbReference>
<keyword evidence="3" id="KW-1185">Reference proteome</keyword>
<proteinExistence type="predicted"/>
<dbReference type="PANTHER" id="PTHR21180:SF32">
    <property type="entry name" value="ENDONUCLEASE_EXONUCLEASE_PHOSPHATASE FAMILY DOMAIN-CONTAINING PROTEIN 1"/>
    <property type="match status" value="1"/>
</dbReference>
<evidence type="ECO:0000313" key="3">
    <source>
        <dbReference type="Proteomes" id="UP000075583"/>
    </source>
</evidence>
<dbReference type="InterPro" id="IPR051675">
    <property type="entry name" value="Endo/Exo/Phosphatase_dom_1"/>
</dbReference>
<evidence type="ECO:0000256" key="1">
    <source>
        <dbReference type="SAM" id="MobiDB-lite"/>
    </source>
</evidence>
<name>A0A150WXY4_ROSEK</name>
<dbReference type="GO" id="GO:0015628">
    <property type="term" value="P:protein secretion by the type II secretion system"/>
    <property type="evidence" value="ECO:0007669"/>
    <property type="project" value="TreeGrafter"/>
</dbReference>
<evidence type="ECO:0008006" key="4">
    <source>
        <dbReference type="Google" id="ProtNLM"/>
    </source>
</evidence>
<dbReference type="Pfam" id="PF12836">
    <property type="entry name" value="HHH_3"/>
    <property type="match status" value="3"/>
</dbReference>
<dbReference type="STRING" id="279360.MB14_10930"/>
<dbReference type="PANTHER" id="PTHR21180">
    <property type="entry name" value="ENDONUCLEASE/EXONUCLEASE/PHOSPHATASE FAMILY DOMAIN-CONTAINING PROTEIN 1"/>
    <property type="match status" value="1"/>
</dbReference>
<organism evidence="2 3">
    <name type="scientific">Roseivirga ehrenbergii (strain DSM 102268 / JCM 13514 / KCTC 12282 / NCIMB 14502 / KMM 6017)</name>
    <dbReference type="NCBI Taxonomy" id="279360"/>
    <lineage>
        <taxon>Bacteria</taxon>
        <taxon>Pseudomonadati</taxon>
        <taxon>Bacteroidota</taxon>
        <taxon>Cytophagia</taxon>
        <taxon>Cytophagales</taxon>
        <taxon>Roseivirgaceae</taxon>
        <taxon>Roseivirga</taxon>
    </lineage>
</organism>
<sequence>MISFQLNVIDLKVRIYYIKSQFYKLSQSMMNIKRLVRNYFGFSKTQTNGFMVLTPLMFVLLFAPGIYRNLTQIEYNEFDSDKRHLDSLVGLWRNNMKPSLEKDVLPDVNIRLTFFEPNTATEEELMGVGLGQRLASRINNYRNAGGSFKVKSDLKRIYGFPDSLYQVLEKYIQLPDELPQSEVRVAQPSPSEKPVKRERKPYNEETESTLELENFILDINEVDSLDLQKLRGIGPAYSSRIVKFRQLLGGFSSIDQVKEVFGITDSLYQSIAPQLRVDEAYQPVQININIATFKEINAHPYISYEQTKEIMNAKSKFGKFRSAEDLKRLSLFDSIQIVKLIPYLQFQ</sequence>
<dbReference type="SUPFAM" id="SSF47781">
    <property type="entry name" value="RuvA domain 2-like"/>
    <property type="match status" value="3"/>
</dbReference>
<dbReference type="GO" id="GO:0015627">
    <property type="term" value="C:type II protein secretion system complex"/>
    <property type="evidence" value="ECO:0007669"/>
    <property type="project" value="TreeGrafter"/>
</dbReference>
<dbReference type="Proteomes" id="UP000075583">
    <property type="component" value="Unassembled WGS sequence"/>
</dbReference>
<evidence type="ECO:0000313" key="2">
    <source>
        <dbReference type="EMBL" id="KYG71286.1"/>
    </source>
</evidence>
<gene>
    <name evidence="2" type="ORF">MB14_10930</name>
</gene>
<protein>
    <recommendedName>
        <fullName evidence="4">Helix-hairpin-helix domain-containing protein</fullName>
    </recommendedName>
</protein>
<accession>A0A150WXY4</accession>